<evidence type="ECO:0000313" key="1">
    <source>
        <dbReference type="EMBL" id="WWD07693.1"/>
    </source>
</evidence>
<proteinExistence type="predicted"/>
<keyword evidence="2" id="KW-1185">Reference proteome</keyword>
<dbReference type="RefSeq" id="XP_066085660.1">
    <property type="nucleotide sequence ID" value="XM_066229563.1"/>
</dbReference>
<dbReference type="KEGG" id="ker:91104595"/>
<name>A0AAX4KNC4_9TREE</name>
<organism evidence="1 2">
    <name type="scientific">Kwoniella europaea PYCC6329</name>
    <dbReference type="NCBI Taxonomy" id="1423913"/>
    <lineage>
        <taxon>Eukaryota</taxon>
        <taxon>Fungi</taxon>
        <taxon>Dikarya</taxon>
        <taxon>Basidiomycota</taxon>
        <taxon>Agaricomycotina</taxon>
        <taxon>Tremellomycetes</taxon>
        <taxon>Tremellales</taxon>
        <taxon>Cryptococcaceae</taxon>
        <taxon>Kwoniella</taxon>
    </lineage>
</organism>
<dbReference type="GeneID" id="91104595"/>
<dbReference type="EMBL" id="CP144089">
    <property type="protein sequence ID" value="WWD07693.1"/>
    <property type="molecule type" value="Genomic_DNA"/>
</dbReference>
<reference evidence="1 2" key="1">
    <citation type="submission" date="2024-01" db="EMBL/GenBank/DDBJ databases">
        <title>Comparative genomics of Cryptococcus and Kwoniella reveals pathogenesis evolution and contrasting modes of karyotype evolution via chromosome fusion or intercentromeric recombination.</title>
        <authorList>
            <person name="Coelho M.A."/>
            <person name="David-Palma M."/>
            <person name="Shea T."/>
            <person name="Bowers K."/>
            <person name="McGinley-Smith S."/>
            <person name="Mohammad A.W."/>
            <person name="Gnirke A."/>
            <person name="Yurkov A.M."/>
            <person name="Nowrousian M."/>
            <person name="Sun S."/>
            <person name="Cuomo C.A."/>
            <person name="Heitman J."/>
        </authorList>
    </citation>
    <scope>NUCLEOTIDE SEQUENCE [LARGE SCALE GENOMIC DNA]</scope>
    <source>
        <strain evidence="1 2">PYCC6329</strain>
    </source>
</reference>
<evidence type="ECO:0000313" key="2">
    <source>
        <dbReference type="Proteomes" id="UP001358614"/>
    </source>
</evidence>
<gene>
    <name evidence="1" type="ORF">V865_005794</name>
</gene>
<dbReference type="AlphaFoldDB" id="A0AAX4KNC4"/>
<protein>
    <submittedName>
        <fullName evidence="1">Uncharacterized protein</fullName>
    </submittedName>
</protein>
<dbReference type="Proteomes" id="UP001358614">
    <property type="component" value="Chromosome 1"/>
</dbReference>
<accession>A0AAX4KNC4</accession>
<sequence>MNDFFESIENLTVLTTVKSVNCNSPWRYRSVNDLRNLKKVTVIMIHNKMENHKLALDNFASTALRRLCQNKSIHSIRVVNLDKVPCGYWNPITGVIDDELIKSLENHDRIKDPFLLDSFHTSEIWDEEAWDISDSEEMRVQKMVIEEGKRQLGKIELLSAQEYLGLEDSRGVLEMEEIKALLGDI</sequence>